<name>A0AAV4DCN0_9GAST</name>
<evidence type="ECO:0000313" key="1">
    <source>
        <dbReference type="EMBL" id="GFO41998.1"/>
    </source>
</evidence>
<accession>A0AAV4DCN0</accession>
<dbReference type="Proteomes" id="UP000735302">
    <property type="component" value="Unassembled WGS sequence"/>
</dbReference>
<organism evidence="1 2">
    <name type="scientific">Plakobranchus ocellatus</name>
    <dbReference type="NCBI Taxonomy" id="259542"/>
    <lineage>
        <taxon>Eukaryota</taxon>
        <taxon>Metazoa</taxon>
        <taxon>Spiralia</taxon>
        <taxon>Lophotrochozoa</taxon>
        <taxon>Mollusca</taxon>
        <taxon>Gastropoda</taxon>
        <taxon>Heterobranchia</taxon>
        <taxon>Euthyneura</taxon>
        <taxon>Panpulmonata</taxon>
        <taxon>Sacoglossa</taxon>
        <taxon>Placobranchoidea</taxon>
        <taxon>Plakobranchidae</taxon>
        <taxon>Plakobranchus</taxon>
    </lineage>
</organism>
<proteinExistence type="predicted"/>
<evidence type="ECO:0000313" key="2">
    <source>
        <dbReference type="Proteomes" id="UP000735302"/>
    </source>
</evidence>
<comment type="caution">
    <text evidence="1">The sequence shown here is derived from an EMBL/GenBank/DDBJ whole genome shotgun (WGS) entry which is preliminary data.</text>
</comment>
<dbReference type="AlphaFoldDB" id="A0AAV4DCN0"/>
<dbReference type="EMBL" id="BLXT01007741">
    <property type="protein sequence ID" value="GFO41998.1"/>
    <property type="molecule type" value="Genomic_DNA"/>
</dbReference>
<protein>
    <submittedName>
        <fullName evidence="1">Uncharacterized protein</fullName>
    </submittedName>
</protein>
<sequence>MMGVCRMTEFQQKLPVVEGCTAKAIHMHSMLVKYLHFDDHACLVSFSWVRSSLILDADAVTAGHCGKMQVCLDKHFLKGHEYLLPSGMGSPKTHKAGERPLSWYFCTVTLCTETC</sequence>
<gene>
    <name evidence="1" type="ORF">PoB_006850300</name>
</gene>
<reference evidence="1 2" key="1">
    <citation type="journal article" date="2021" name="Elife">
        <title>Chloroplast acquisition without the gene transfer in kleptoplastic sea slugs, Plakobranchus ocellatus.</title>
        <authorList>
            <person name="Maeda T."/>
            <person name="Takahashi S."/>
            <person name="Yoshida T."/>
            <person name="Shimamura S."/>
            <person name="Takaki Y."/>
            <person name="Nagai Y."/>
            <person name="Toyoda A."/>
            <person name="Suzuki Y."/>
            <person name="Arimoto A."/>
            <person name="Ishii H."/>
            <person name="Satoh N."/>
            <person name="Nishiyama T."/>
            <person name="Hasebe M."/>
            <person name="Maruyama T."/>
            <person name="Minagawa J."/>
            <person name="Obokata J."/>
            <person name="Shigenobu S."/>
        </authorList>
    </citation>
    <scope>NUCLEOTIDE SEQUENCE [LARGE SCALE GENOMIC DNA]</scope>
</reference>
<keyword evidence="2" id="KW-1185">Reference proteome</keyword>